<feature type="region of interest" description="Disordered" evidence="1">
    <location>
        <begin position="1"/>
        <end position="50"/>
    </location>
</feature>
<proteinExistence type="predicted"/>
<feature type="compositionally biased region" description="Polar residues" evidence="1">
    <location>
        <begin position="9"/>
        <end position="36"/>
    </location>
</feature>
<dbReference type="AlphaFoldDB" id="A0A9Q0AVF6"/>
<keyword evidence="3" id="KW-1185">Reference proteome</keyword>
<sequence length="619" mass="68884">MPASRRAKVSSSPLSSADSFKTATASPTNPVHTNTADVIGPDDEDGQWSGYRKARQLPPELREHCKIYLEEALQLISLRLIDRLHAAGGATSLPSKPGLLLDTQHDDGGLYCPPPNQLAFLNTLLIHPDFTTRPREDSWVDIASSSLNCLRNMLRTVGPVNAKFNEAFRFGHTTRRSGSATPDGGDTIYDPMGEAQLLGRYSKHSIWRCGQDFFSVVGWAFNCSVLYPNRWEYWRQWLEFMLDVIEDDLHERLRLDEEEHVSTGGREGECVYALLQDSILAGYIKQRNSRAGRLKHIMKAIFADGNSSSNSLFHEVWHMEHKGKSKKTSLKKRKREVNLEKGDYGGLLDDDSVYSSQNSEPPTPQKRNTYSNKQEFQALEPAYVESVPLRQRLFALLSYLCNYLPDPPIDLPDLYESYETTVRTLPLSIFTAFVDSTTSCLLRESQISVLQSVLSNFMPSNAVDPGKVDAEVYDANGTSPAILERCFLPFAANTIAAEDNAKVSVLLEELVKLVWVIGTVPFSDRLYNAATKGVAAREDKVKKKLTGGRGRRGAQPKVDDSDAEAKAALEESSKRLLLLVELITDGVGDEDDTVGEDEAADQVDRMDEGTLSSIEPLFP</sequence>
<feature type="region of interest" description="Disordered" evidence="1">
    <location>
        <begin position="588"/>
        <end position="619"/>
    </location>
</feature>
<reference evidence="2" key="1">
    <citation type="submission" date="2021-03" db="EMBL/GenBank/DDBJ databases">
        <title>Revisited historic fungal species revealed as producer of novel bioactive compounds through whole genome sequencing and comparative genomics.</title>
        <authorList>
            <person name="Vignolle G.A."/>
            <person name="Hochenegger N."/>
            <person name="Mach R.L."/>
            <person name="Mach-Aigner A.R."/>
            <person name="Javad Rahimi M."/>
            <person name="Salim K.A."/>
            <person name="Chan C.M."/>
            <person name="Lim L.B.L."/>
            <person name="Cai F."/>
            <person name="Druzhinina I.S."/>
            <person name="U'Ren J.M."/>
            <person name="Derntl C."/>
        </authorList>
    </citation>
    <scope>NUCLEOTIDE SEQUENCE</scope>
    <source>
        <strain evidence="2">TUCIM 5799</strain>
    </source>
</reference>
<feature type="region of interest" description="Disordered" evidence="1">
    <location>
        <begin position="544"/>
        <end position="563"/>
    </location>
</feature>
<evidence type="ECO:0000313" key="2">
    <source>
        <dbReference type="EMBL" id="KAI1881476.1"/>
    </source>
</evidence>
<gene>
    <name evidence="2" type="ORF">JX265_000302</name>
</gene>
<evidence type="ECO:0000313" key="3">
    <source>
        <dbReference type="Proteomes" id="UP000829685"/>
    </source>
</evidence>
<feature type="compositionally biased region" description="Basic residues" evidence="1">
    <location>
        <begin position="544"/>
        <end position="554"/>
    </location>
</feature>
<dbReference type="EMBL" id="JAFIMR010000001">
    <property type="protein sequence ID" value="KAI1881476.1"/>
    <property type="molecule type" value="Genomic_DNA"/>
</dbReference>
<feature type="compositionally biased region" description="Polar residues" evidence="1">
    <location>
        <begin position="353"/>
        <end position="371"/>
    </location>
</feature>
<comment type="caution">
    <text evidence="2">The sequence shown here is derived from an EMBL/GenBank/DDBJ whole genome shotgun (WGS) entry which is preliminary data.</text>
</comment>
<organism evidence="2 3">
    <name type="scientific">Neoarthrinium moseri</name>
    <dbReference type="NCBI Taxonomy" id="1658444"/>
    <lineage>
        <taxon>Eukaryota</taxon>
        <taxon>Fungi</taxon>
        <taxon>Dikarya</taxon>
        <taxon>Ascomycota</taxon>
        <taxon>Pezizomycotina</taxon>
        <taxon>Sordariomycetes</taxon>
        <taxon>Xylariomycetidae</taxon>
        <taxon>Amphisphaeriales</taxon>
        <taxon>Apiosporaceae</taxon>
        <taxon>Neoarthrinium</taxon>
    </lineage>
</organism>
<protein>
    <submittedName>
        <fullName evidence="2">Uncharacterized protein</fullName>
    </submittedName>
</protein>
<dbReference type="Proteomes" id="UP000829685">
    <property type="component" value="Unassembled WGS sequence"/>
</dbReference>
<name>A0A9Q0AVF6_9PEZI</name>
<accession>A0A9Q0AVF6</accession>
<feature type="compositionally biased region" description="Acidic residues" evidence="1">
    <location>
        <begin position="588"/>
        <end position="601"/>
    </location>
</feature>
<feature type="region of interest" description="Disordered" evidence="1">
    <location>
        <begin position="342"/>
        <end position="371"/>
    </location>
</feature>
<evidence type="ECO:0000256" key="1">
    <source>
        <dbReference type="SAM" id="MobiDB-lite"/>
    </source>
</evidence>